<name>D9SP70_CLOC7</name>
<organism evidence="1 2">
    <name type="scientific">Clostridium cellulovorans (strain ATCC 35296 / DSM 3052 / OCM 3 / 743B)</name>
    <dbReference type="NCBI Taxonomy" id="573061"/>
    <lineage>
        <taxon>Bacteria</taxon>
        <taxon>Bacillati</taxon>
        <taxon>Bacillota</taxon>
        <taxon>Clostridia</taxon>
        <taxon>Eubacteriales</taxon>
        <taxon>Clostridiaceae</taxon>
        <taxon>Clostridium</taxon>
    </lineage>
</organism>
<keyword evidence="2" id="KW-1185">Reference proteome</keyword>
<proteinExistence type="predicted"/>
<dbReference type="RefSeq" id="WP_010075368.1">
    <property type="nucleotide sequence ID" value="NC_014393.1"/>
</dbReference>
<dbReference type="KEGG" id="ccb:Clocel_2313"/>
<dbReference type="Proteomes" id="UP000002730">
    <property type="component" value="Chromosome"/>
</dbReference>
<protein>
    <submittedName>
        <fullName evidence="1">Uncharacterized protein</fullName>
    </submittedName>
</protein>
<gene>
    <name evidence="1" type="ordered locus">Clocel_2313</name>
</gene>
<accession>D9SP70</accession>
<dbReference type="AlphaFoldDB" id="D9SP70"/>
<sequence>MELKIEQAKLKYNYQYKIIEDGNVINTAEINLNPSHHRLNIQ</sequence>
<dbReference type="EMBL" id="CP002160">
    <property type="protein sequence ID" value="ADL52035.1"/>
    <property type="molecule type" value="Genomic_DNA"/>
</dbReference>
<dbReference type="HOGENOM" id="CLU_3249460_0_0_9"/>
<evidence type="ECO:0000313" key="2">
    <source>
        <dbReference type="Proteomes" id="UP000002730"/>
    </source>
</evidence>
<evidence type="ECO:0000313" key="1">
    <source>
        <dbReference type="EMBL" id="ADL52035.1"/>
    </source>
</evidence>
<reference evidence="1 2" key="1">
    <citation type="submission" date="2010-08" db="EMBL/GenBank/DDBJ databases">
        <title>Complete sequence of Clostridium cellulovorans 743B.</title>
        <authorList>
            <consortium name="US DOE Joint Genome Institute"/>
            <person name="Lucas S."/>
            <person name="Copeland A."/>
            <person name="Lapidus A."/>
            <person name="Cheng J.-F."/>
            <person name="Bruce D."/>
            <person name="Goodwin L."/>
            <person name="Pitluck S."/>
            <person name="Chertkov O."/>
            <person name="Detter J.C."/>
            <person name="Han C."/>
            <person name="Tapia R."/>
            <person name="Land M."/>
            <person name="Hauser L."/>
            <person name="Chang Y.-J."/>
            <person name="Jeffries C."/>
            <person name="Kyrpides N."/>
            <person name="Ivanova N."/>
            <person name="Mikhailova N."/>
            <person name="Hemme C.L."/>
            <person name="Woyke T."/>
        </authorList>
    </citation>
    <scope>NUCLEOTIDE SEQUENCE [LARGE SCALE GENOMIC DNA]</scope>
    <source>
        <strain evidence="2">ATCC 35296 / DSM 3052 / OCM 3 / 743B</strain>
    </source>
</reference>